<keyword evidence="1" id="KW-0812">Transmembrane</keyword>
<proteinExistence type="predicted"/>
<gene>
    <name evidence="2" type="ORF">DI549_09965</name>
</gene>
<feature type="transmembrane region" description="Helical" evidence="1">
    <location>
        <begin position="96"/>
        <end position="114"/>
    </location>
</feature>
<dbReference type="AlphaFoldDB" id="A0A2W5R033"/>
<organism evidence="2 3">
    <name type="scientific">Ancylobacter novellus</name>
    <name type="common">Thiobacillus novellus</name>
    <dbReference type="NCBI Taxonomy" id="921"/>
    <lineage>
        <taxon>Bacteria</taxon>
        <taxon>Pseudomonadati</taxon>
        <taxon>Pseudomonadota</taxon>
        <taxon>Alphaproteobacteria</taxon>
        <taxon>Hyphomicrobiales</taxon>
        <taxon>Xanthobacteraceae</taxon>
        <taxon>Ancylobacter</taxon>
    </lineage>
</organism>
<protein>
    <submittedName>
        <fullName evidence="2">Uncharacterized protein</fullName>
    </submittedName>
</protein>
<comment type="caution">
    <text evidence="2">The sequence shown here is derived from an EMBL/GenBank/DDBJ whole genome shotgun (WGS) entry which is preliminary data.</text>
</comment>
<dbReference type="EMBL" id="QFQD01000027">
    <property type="protein sequence ID" value="PZQ82866.1"/>
    <property type="molecule type" value="Genomic_DNA"/>
</dbReference>
<feature type="transmembrane region" description="Helical" evidence="1">
    <location>
        <begin position="40"/>
        <end position="59"/>
    </location>
</feature>
<feature type="transmembrane region" description="Helical" evidence="1">
    <location>
        <begin position="66"/>
        <end position="84"/>
    </location>
</feature>
<evidence type="ECO:0000256" key="1">
    <source>
        <dbReference type="SAM" id="Phobius"/>
    </source>
</evidence>
<sequence>MVGQAAKTSILRLRAGFLVLAALVFISVSAGRWTAALFSLGWGWAGLIGVVIALLVALIVTRLDRVAYFGIAALVTLFGAYTAYDFARGPVDWSKGAAFALALVPGVLLALAFWDFRHIVREARLWLNSRN</sequence>
<dbReference type="Proteomes" id="UP000248887">
    <property type="component" value="Unassembled WGS sequence"/>
</dbReference>
<evidence type="ECO:0000313" key="3">
    <source>
        <dbReference type="Proteomes" id="UP000248887"/>
    </source>
</evidence>
<name>A0A2W5R033_ANCNO</name>
<keyword evidence="1" id="KW-1133">Transmembrane helix</keyword>
<evidence type="ECO:0000313" key="2">
    <source>
        <dbReference type="EMBL" id="PZQ82866.1"/>
    </source>
</evidence>
<accession>A0A2W5R033</accession>
<reference evidence="2 3" key="1">
    <citation type="submission" date="2017-08" db="EMBL/GenBank/DDBJ databases">
        <title>Infants hospitalized years apart are colonized by the same room-sourced microbial strains.</title>
        <authorList>
            <person name="Brooks B."/>
            <person name="Olm M.R."/>
            <person name="Firek B.A."/>
            <person name="Baker R."/>
            <person name="Thomas B.C."/>
            <person name="Morowitz M.J."/>
            <person name="Banfield J.F."/>
        </authorList>
    </citation>
    <scope>NUCLEOTIDE SEQUENCE [LARGE SCALE GENOMIC DNA]</scope>
    <source>
        <strain evidence="2">S2_005_001_R2_27</strain>
    </source>
</reference>
<keyword evidence="1" id="KW-0472">Membrane</keyword>